<feature type="region of interest" description="Disordered" evidence="1">
    <location>
        <begin position="184"/>
        <end position="225"/>
    </location>
</feature>
<accession>A0A9E9NR83</accession>
<sequence length="256" mass="28874">MMLSFFRKSVFLAAIFSGILPVSSVSASSGDAALIDPVLENTPLPDYQYAPGGRDTPRSLLALVDGQKNGAQSEEALLRKQKVEDVLRRNPDMPEYMKRAYRAYQETGDRNIRRFAQAASEFQKQELREQLMQHIDDPEKLNRIMSALYGKPYAPYRAIGQSGYVVNQETGEILRGNRTLSGAYDRKLSAQTSGKQGASRRRESSRSRTYREDRHGGPSQSMKDDYLKARKRAVDANRPDLVEELDRAAARNGFFD</sequence>
<protein>
    <submittedName>
        <fullName evidence="3">Uncharacterized protein</fullName>
    </submittedName>
</protein>
<feature type="signal peptide" evidence="2">
    <location>
        <begin position="1"/>
        <end position="27"/>
    </location>
</feature>
<organism evidence="3">
    <name type="scientific">Oxalobacter aliiformigenes</name>
    <dbReference type="NCBI Taxonomy" id="2946593"/>
    <lineage>
        <taxon>Bacteria</taxon>
        <taxon>Pseudomonadati</taxon>
        <taxon>Pseudomonadota</taxon>
        <taxon>Betaproteobacteria</taxon>
        <taxon>Burkholderiales</taxon>
        <taxon>Oxalobacteraceae</taxon>
        <taxon>Oxalobacter</taxon>
    </lineage>
</organism>
<dbReference type="Proteomes" id="UP001164819">
    <property type="component" value="Chromosome"/>
</dbReference>
<keyword evidence="2" id="KW-0732">Signal</keyword>
<feature type="compositionally biased region" description="Basic and acidic residues" evidence="1">
    <location>
        <begin position="200"/>
        <end position="225"/>
    </location>
</feature>
<name>A0A9E9NR83_9BURK</name>
<reference evidence="3" key="1">
    <citation type="journal article" date="2022" name="Front. Microbiol.">
        <title>New perspectives on an old grouping: The genomic and phenotypic variability of Oxalobacter formigenes and the implications for calcium oxalate stone prevention.</title>
        <authorList>
            <person name="Chmiel J.A."/>
            <person name="Carr C."/>
            <person name="Stuivenberg G.A."/>
            <person name="Venema R."/>
            <person name="Chanyi R.M."/>
            <person name="Al K.F."/>
            <person name="Giguere D."/>
            <person name="Say H."/>
            <person name="Akouris P.P."/>
            <person name="Dominguez Romero S.A."/>
            <person name="Kwong A."/>
            <person name="Tai V."/>
            <person name="Koval S.F."/>
            <person name="Razvi H."/>
            <person name="Bjazevic J."/>
            <person name="Burton J.P."/>
        </authorList>
    </citation>
    <scope>NUCLEOTIDE SEQUENCE</scope>
    <source>
        <strain evidence="3">OxK</strain>
    </source>
</reference>
<gene>
    <name evidence="3" type="ORF">NB646_05820</name>
</gene>
<feature type="chain" id="PRO_5043703226" evidence="2">
    <location>
        <begin position="28"/>
        <end position="256"/>
    </location>
</feature>
<dbReference type="RefSeq" id="WP_269282256.1">
    <property type="nucleotide sequence ID" value="NZ_CP098251.1"/>
</dbReference>
<evidence type="ECO:0000256" key="2">
    <source>
        <dbReference type="SAM" id="SignalP"/>
    </source>
</evidence>
<proteinExistence type="predicted"/>
<dbReference type="EMBL" id="CP098251">
    <property type="protein sequence ID" value="WAV90391.1"/>
    <property type="molecule type" value="Genomic_DNA"/>
</dbReference>
<dbReference type="AlphaFoldDB" id="A0A9E9NR83"/>
<evidence type="ECO:0000256" key="1">
    <source>
        <dbReference type="SAM" id="MobiDB-lite"/>
    </source>
</evidence>
<evidence type="ECO:0000313" key="3">
    <source>
        <dbReference type="EMBL" id="WAV90391.1"/>
    </source>
</evidence>